<proteinExistence type="predicted"/>
<dbReference type="GO" id="GO:0005524">
    <property type="term" value="F:ATP binding"/>
    <property type="evidence" value="ECO:0007669"/>
    <property type="project" value="UniProtKB-KW"/>
</dbReference>
<comment type="caution">
    <text evidence="5">The sequence shown here is derived from an EMBL/GenBank/DDBJ whole genome shotgun (WGS) entry which is preliminary data.</text>
</comment>
<dbReference type="GO" id="GO:0022857">
    <property type="term" value="F:transmembrane transporter activity"/>
    <property type="evidence" value="ECO:0007669"/>
    <property type="project" value="TreeGrafter"/>
</dbReference>
<dbReference type="AlphaFoldDB" id="N0E319"/>
<dbReference type="EMBL" id="CAIZ01000048">
    <property type="protein sequence ID" value="CCH69284.1"/>
    <property type="molecule type" value="Genomic_DNA"/>
</dbReference>
<dbReference type="Pfam" id="PF00005">
    <property type="entry name" value="ABC_tran"/>
    <property type="match status" value="1"/>
</dbReference>
<evidence type="ECO:0000256" key="1">
    <source>
        <dbReference type="ARBA" id="ARBA00022448"/>
    </source>
</evidence>
<sequence length="229" mass="23698">MDLRLEHVTKSFGAQGSAVEALRGVSLDVSSAALVALMGASGSGKSTLLHLVGGLDSPTSGSIWVGEVDVAGLRGRRLVQHRRRVGFVFQAFNLIPGLTAEENVGVPLIPYTSASTAKARSRELLAEVGLSERLDALPGQLSGGQQQRVAIARALVADPALILADEPTGNLDSENADTVMEVIATVAAARGATVLLATHDPEVAGRCGRVVTMRDGRIVGDRSTDDVGA</sequence>
<dbReference type="SMART" id="SM00382">
    <property type="entry name" value="AAA"/>
    <property type="match status" value="1"/>
</dbReference>
<dbReference type="InterPro" id="IPR003593">
    <property type="entry name" value="AAA+_ATPase"/>
</dbReference>
<keyword evidence="6" id="KW-1185">Reference proteome</keyword>
<keyword evidence="1" id="KW-0813">Transport</keyword>
<name>N0E319_9MICO</name>
<feature type="domain" description="ABC transporter" evidence="4">
    <location>
        <begin position="3"/>
        <end position="229"/>
    </location>
</feature>
<dbReference type="Proteomes" id="UP000013167">
    <property type="component" value="Unassembled WGS sequence"/>
</dbReference>
<dbReference type="InterPro" id="IPR027417">
    <property type="entry name" value="P-loop_NTPase"/>
</dbReference>
<dbReference type="eggNOG" id="COG1136">
    <property type="taxonomic scope" value="Bacteria"/>
</dbReference>
<dbReference type="STRING" id="1193181.BN10_1410006"/>
<dbReference type="SUPFAM" id="SSF52540">
    <property type="entry name" value="P-loop containing nucleoside triphosphate hydrolases"/>
    <property type="match status" value="1"/>
</dbReference>
<dbReference type="GO" id="GO:0005886">
    <property type="term" value="C:plasma membrane"/>
    <property type="evidence" value="ECO:0007669"/>
    <property type="project" value="TreeGrafter"/>
</dbReference>
<dbReference type="InterPro" id="IPR015854">
    <property type="entry name" value="ABC_transpr_LolD-like"/>
</dbReference>
<accession>N0E319</accession>
<dbReference type="InterPro" id="IPR017911">
    <property type="entry name" value="MacB-like_ATP-bd"/>
</dbReference>
<protein>
    <submittedName>
        <fullName evidence="5">Lipoprotein-releasing system ATP-binding protein LolD</fullName>
        <ecNumber evidence="5">3.6.3.-</ecNumber>
    </submittedName>
</protein>
<evidence type="ECO:0000256" key="3">
    <source>
        <dbReference type="ARBA" id="ARBA00022840"/>
    </source>
</evidence>
<keyword evidence="3 5" id="KW-0067">ATP-binding</keyword>
<dbReference type="PANTHER" id="PTHR24220:SF685">
    <property type="entry name" value="ABC TRANSPORTER RELATED"/>
    <property type="match status" value="1"/>
</dbReference>
<dbReference type="GO" id="GO:0098796">
    <property type="term" value="C:membrane protein complex"/>
    <property type="evidence" value="ECO:0007669"/>
    <property type="project" value="UniProtKB-ARBA"/>
</dbReference>
<dbReference type="InterPro" id="IPR003439">
    <property type="entry name" value="ABC_transporter-like_ATP-bd"/>
</dbReference>
<organism evidence="5 6">
    <name type="scientific">Phycicoccus elongatus Lp2</name>
    <dbReference type="NCBI Taxonomy" id="1193181"/>
    <lineage>
        <taxon>Bacteria</taxon>
        <taxon>Bacillati</taxon>
        <taxon>Actinomycetota</taxon>
        <taxon>Actinomycetes</taxon>
        <taxon>Micrococcales</taxon>
        <taxon>Intrasporangiaceae</taxon>
        <taxon>Phycicoccus</taxon>
    </lineage>
</organism>
<gene>
    <name evidence="5" type="primary">lolD</name>
    <name evidence="5" type="ORF">BN10_1410006</name>
</gene>
<evidence type="ECO:0000313" key="5">
    <source>
        <dbReference type="EMBL" id="CCH69284.1"/>
    </source>
</evidence>
<evidence type="ECO:0000259" key="4">
    <source>
        <dbReference type="PROSITE" id="PS50893"/>
    </source>
</evidence>
<keyword evidence="5" id="KW-0378">Hydrolase</keyword>
<dbReference type="EC" id="3.6.3.-" evidence="5"/>
<dbReference type="GO" id="GO:0016887">
    <property type="term" value="F:ATP hydrolysis activity"/>
    <property type="evidence" value="ECO:0007669"/>
    <property type="project" value="InterPro"/>
</dbReference>
<dbReference type="InterPro" id="IPR017871">
    <property type="entry name" value="ABC_transporter-like_CS"/>
</dbReference>
<evidence type="ECO:0000313" key="6">
    <source>
        <dbReference type="Proteomes" id="UP000013167"/>
    </source>
</evidence>
<dbReference type="FunFam" id="3.40.50.300:FF:000032">
    <property type="entry name" value="Export ABC transporter ATP-binding protein"/>
    <property type="match status" value="1"/>
</dbReference>
<keyword evidence="5" id="KW-0449">Lipoprotein</keyword>
<dbReference type="PROSITE" id="PS50893">
    <property type="entry name" value="ABC_TRANSPORTER_2"/>
    <property type="match status" value="1"/>
</dbReference>
<dbReference type="PANTHER" id="PTHR24220">
    <property type="entry name" value="IMPORT ATP-BINDING PROTEIN"/>
    <property type="match status" value="1"/>
</dbReference>
<dbReference type="CDD" id="cd03255">
    <property type="entry name" value="ABC_MJ0796_LolCDE_FtsE"/>
    <property type="match status" value="1"/>
</dbReference>
<dbReference type="Gene3D" id="3.40.50.300">
    <property type="entry name" value="P-loop containing nucleotide triphosphate hydrolases"/>
    <property type="match status" value="1"/>
</dbReference>
<keyword evidence="2" id="KW-0547">Nucleotide-binding</keyword>
<dbReference type="PROSITE" id="PS00211">
    <property type="entry name" value="ABC_TRANSPORTER_1"/>
    <property type="match status" value="1"/>
</dbReference>
<evidence type="ECO:0000256" key="2">
    <source>
        <dbReference type="ARBA" id="ARBA00022741"/>
    </source>
</evidence>
<dbReference type="HOGENOM" id="CLU_000604_1_22_11"/>
<reference evidence="5 6" key="1">
    <citation type="journal article" date="2013" name="ISME J.">
        <title>A metabolic model for members of the genus Tetrasphaera involved in enhanced biological phosphorus removal.</title>
        <authorList>
            <person name="Kristiansen R."/>
            <person name="Nguyen H.T.T."/>
            <person name="Saunders A.M."/>
            <person name="Nielsen J.L."/>
            <person name="Wimmer R."/>
            <person name="Le V.Q."/>
            <person name="McIlroy S.J."/>
            <person name="Petrovski S."/>
            <person name="Seviour R.J."/>
            <person name="Calteau A."/>
            <person name="Nielsen K.L."/>
            <person name="Nielsen P.H."/>
        </authorList>
    </citation>
    <scope>NUCLEOTIDE SEQUENCE [LARGE SCALE GENOMIC DNA]</scope>
    <source>
        <strain evidence="5 6">Lp2</strain>
    </source>
</reference>